<proteinExistence type="inferred from homology"/>
<dbReference type="PANTHER" id="PTHR31756">
    <property type="entry name" value="PYRUVATE, PHOSPHATE DIKINASE REGULATORY PROTEIN 1, CHLOROPLASTIC"/>
    <property type="match status" value="1"/>
</dbReference>
<dbReference type="EMBL" id="FOUF01000023">
    <property type="protein sequence ID" value="SFM61633.1"/>
    <property type="molecule type" value="Genomic_DNA"/>
</dbReference>
<evidence type="ECO:0000313" key="7">
    <source>
        <dbReference type="EMBL" id="SFM61633.1"/>
    </source>
</evidence>
<dbReference type="STRING" id="52442.SAMN05421880_12349"/>
<dbReference type="Pfam" id="PF03618">
    <property type="entry name" value="Kinase-PPPase"/>
    <property type="match status" value="1"/>
</dbReference>
<keyword evidence="2 5" id="KW-0808">Transferase</keyword>
<accession>A0A1I4SBH6</accession>
<keyword evidence="1 5" id="KW-0723">Serine/threonine-protein kinase</keyword>
<keyword evidence="8" id="KW-1185">Reference proteome</keyword>
<dbReference type="GO" id="GO:0043531">
    <property type="term" value="F:ADP binding"/>
    <property type="evidence" value="ECO:0007669"/>
    <property type="project" value="UniProtKB-UniRule"/>
</dbReference>
<evidence type="ECO:0000256" key="1">
    <source>
        <dbReference type="ARBA" id="ARBA00022527"/>
    </source>
</evidence>
<keyword evidence="3 5" id="KW-0547">Nucleotide-binding</keyword>
<dbReference type="Proteomes" id="UP000601736">
    <property type="component" value="Unassembled WGS sequence"/>
</dbReference>
<reference evidence="6" key="2">
    <citation type="submission" date="2021-02" db="EMBL/GenBank/DDBJ databases">
        <authorList>
            <person name="Han P."/>
        </authorList>
    </citation>
    <scope>NUCLEOTIDE SEQUENCE</scope>
    <source>
        <strain evidence="6">Nitrosomonas nitrosa 18-3D</strain>
    </source>
</reference>
<dbReference type="OrthoDB" id="9782201at2"/>
<dbReference type="EMBL" id="CAJNAP010000003">
    <property type="protein sequence ID" value="CAE6491530.1"/>
    <property type="molecule type" value="Genomic_DNA"/>
</dbReference>
<dbReference type="Proteomes" id="UP000199561">
    <property type="component" value="Unassembled WGS sequence"/>
</dbReference>
<comment type="similarity">
    <text evidence="5">Belongs to the pyruvate, phosphate/water dikinase regulatory protein family. PSRP subfamily.</text>
</comment>
<evidence type="ECO:0000313" key="6">
    <source>
        <dbReference type="EMBL" id="CAE6491530.1"/>
    </source>
</evidence>
<evidence type="ECO:0000256" key="4">
    <source>
        <dbReference type="ARBA" id="ARBA00022777"/>
    </source>
</evidence>
<dbReference type="HAMAP" id="MF_01062">
    <property type="entry name" value="PSRP"/>
    <property type="match status" value="1"/>
</dbReference>
<comment type="catalytic activity">
    <reaction evidence="5">
        <text>[pyruvate, water dikinase] + ADP = [pyruvate, water dikinase]-phosphate + AMP + H(+)</text>
        <dbReference type="Rhea" id="RHEA:46020"/>
        <dbReference type="Rhea" id="RHEA-COMP:11425"/>
        <dbReference type="Rhea" id="RHEA-COMP:11426"/>
        <dbReference type="ChEBI" id="CHEBI:15378"/>
        <dbReference type="ChEBI" id="CHEBI:43176"/>
        <dbReference type="ChEBI" id="CHEBI:68546"/>
        <dbReference type="ChEBI" id="CHEBI:456215"/>
        <dbReference type="ChEBI" id="CHEBI:456216"/>
        <dbReference type="EC" id="2.7.11.33"/>
    </reaction>
</comment>
<evidence type="ECO:0000313" key="8">
    <source>
        <dbReference type="Proteomes" id="UP000199561"/>
    </source>
</evidence>
<organism evidence="7 8">
    <name type="scientific">Nitrosomonas nitrosa</name>
    <dbReference type="NCBI Taxonomy" id="52442"/>
    <lineage>
        <taxon>Bacteria</taxon>
        <taxon>Pseudomonadati</taxon>
        <taxon>Pseudomonadota</taxon>
        <taxon>Betaproteobacteria</taxon>
        <taxon>Nitrosomonadales</taxon>
        <taxon>Nitrosomonadaceae</taxon>
        <taxon>Nitrosomonas</taxon>
    </lineage>
</organism>
<reference evidence="7 8" key="1">
    <citation type="submission" date="2016-10" db="EMBL/GenBank/DDBJ databases">
        <authorList>
            <person name="de Groot N.N."/>
        </authorList>
    </citation>
    <scope>NUCLEOTIDE SEQUENCE [LARGE SCALE GENOMIC DNA]</scope>
    <source>
        <strain evidence="7 8">Nm146</strain>
    </source>
</reference>
<evidence type="ECO:0000256" key="2">
    <source>
        <dbReference type="ARBA" id="ARBA00022679"/>
    </source>
</evidence>
<keyword evidence="4 5" id="KW-0418">Kinase</keyword>
<dbReference type="NCBIfam" id="NF003742">
    <property type="entry name" value="PRK05339.1"/>
    <property type="match status" value="1"/>
</dbReference>
<comment type="catalytic activity">
    <reaction evidence="5">
        <text>[pyruvate, water dikinase]-phosphate + phosphate + H(+) = [pyruvate, water dikinase] + diphosphate</text>
        <dbReference type="Rhea" id="RHEA:48580"/>
        <dbReference type="Rhea" id="RHEA-COMP:11425"/>
        <dbReference type="Rhea" id="RHEA-COMP:11426"/>
        <dbReference type="ChEBI" id="CHEBI:15378"/>
        <dbReference type="ChEBI" id="CHEBI:33019"/>
        <dbReference type="ChEBI" id="CHEBI:43176"/>
        <dbReference type="ChEBI" id="CHEBI:43474"/>
        <dbReference type="ChEBI" id="CHEBI:68546"/>
        <dbReference type="EC" id="2.7.4.28"/>
    </reaction>
</comment>
<evidence type="ECO:0000256" key="3">
    <source>
        <dbReference type="ARBA" id="ARBA00022741"/>
    </source>
</evidence>
<dbReference type="EC" id="2.7.11.33" evidence="5"/>
<dbReference type="GO" id="GO:0016776">
    <property type="term" value="F:phosphotransferase activity, phosphate group as acceptor"/>
    <property type="evidence" value="ECO:0007669"/>
    <property type="project" value="UniProtKB-UniRule"/>
</dbReference>
<dbReference type="GO" id="GO:0004674">
    <property type="term" value="F:protein serine/threonine kinase activity"/>
    <property type="evidence" value="ECO:0007669"/>
    <property type="project" value="UniProtKB-UniRule"/>
</dbReference>
<dbReference type="InterPro" id="IPR005177">
    <property type="entry name" value="Kinase-pyrophosphorylase"/>
</dbReference>
<protein>
    <recommendedName>
        <fullName evidence="5">Putative phosphoenolpyruvate synthase regulatory protein</fullName>
        <shortName evidence="5">PEP synthase regulatory protein</shortName>
        <shortName evidence="5">PSRP</shortName>
        <ecNumber evidence="5">2.7.11.33</ecNumber>
        <ecNumber evidence="5">2.7.4.28</ecNumber>
    </recommendedName>
    <alternativeName>
        <fullName evidence="5">Pyruvate, water dikinase regulatory protein</fullName>
    </alternativeName>
</protein>
<evidence type="ECO:0000256" key="5">
    <source>
        <dbReference type="HAMAP-Rule" id="MF_01062"/>
    </source>
</evidence>
<comment type="function">
    <text evidence="5">Bifunctional serine/threonine kinase and phosphorylase involved in the regulation of the phosphoenolpyruvate synthase (PEPS) by catalyzing its phosphorylation/dephosphorylation.</text>
</comment>
<sequence>MTKHKRTVFYVSDRTGITAETLGHSLLTQFDGIEWEKINVPFLDDIAKAHRLVERINHAAKLDGYRPLVFSTLLKPDILEVIRQANCRVYDFFETFISSIEEELHQPFVRIAGRSHGLQYHLKYFKRIAAINYVLAHDDGVNPKNFTEADIILVGVSRTGKTPTCLYLALQYGIAAANYPLTQDDMPKMQLPKILEPIKDKLFGLTLSASQLHLIRQERRPNSQYAALTQCQREIQWQESLFQLFDIPYLDTTNISIEEISATILDRRGLKRQLYG</sequence>
<dbReference type="InterPro" id="IPR026530">
    <property type="entry name" value="PSRP"/>
</dbReference>
<name>A0A1I4SBH6_9PROT</name>
<dbReference type="PANTHER" id="PTHR31756:SF3">
    <property type="entry name" value="PYRUVATE, PHOSPHATE DIKINASE REGULATORY PROTEIN 1, CHLOROPLASTIC"/>
    <property type="match status" value="1"/>
</dbReference>
<dbReference type="AlphaFoldDB" id="A0A1I4SBH6"/>
<feature type="binding site" evidence="5">
    <location>
        <begin position="155"/>
        <end position="162"/>
    </location>
    <ligand>
        <name>ADP</name>
        <dbReference type="ChEBI" id="CHEBI:456216"/>
    </ligand>
</feature>
<dbReference type="GO" id="GO:0005524">
    <property type="term" value="F:ATP binding"/>
    <property type="evidence" value="ECO:0007669"/>
    <property type="project" value="InterPro"/>
</dbReference>
<dbReference type="RefSeq" id="WP_090670665.1">
    <property type="nucleotide sequence ID" value="NZ_CAJNAP010000003.1"/>
</dbReference>
<gene>
    <name evidence="6" type="primary">ydiA</name>
    <name evidence="6" type="ORF">NMYAN_110094</name>
    <name evidence="7" type="ORF">SAMN05421880_12349</name>
</gene>
<dbReference type="EC" id="2.7.4.28" evidence="5"/>